<dbReference type="EMBL" id="VOXD01000020">
    <property type="protein sequence ID" value="TXF88715.1"/>
    <property type="molecule type" value="Genomic_DNA"/>
</dbReference>
<reference evidence="3 4" key="1">
    <citation type="submission" date="2019-08" db="EMBL/GenBank/DDBJ databases">
        <title>Lewinella sp. strain SSH13 Genome sequencing and assembly.</title>
        <authorList>
            <person name="Kim I."/>
        </authorList>
    </citation>
    <scope>NUCLEOTIDE SEQUENCE [LARGE SCALE GENOMIC DNA]</scope>
    <source>
        <strain evidence="3 4">SSH13</strain>
    </source>
</reference>
<dbReference type="PANTHER" id="PTHR43830:SF3">
    <property type="entry name" value="PROTEIN PSP1"/>
    <property type="match status" value="1"/>
</dbReference>
<dbReference type="PANTHER" id="PTHR43830">
    <property type="entry name" value="PROTEIN PSP1"/>
    <property type="match status" value="1"/>
</dbReference>
<evidence type="ECO:0000259" key="2">
    <source>
        <dbReference type="PROSITE" id="PS51411"/>
    </source>
</evidence>
<feature type="compositionally biased region" description="Basic residues" evidence="1">
    <location>
        <begin position="417"/>
        <end position="431"/>
    </location>
</feature>
<feature type="compositionally biased region" description="Basic and acidic residues" evidence="1">
    <location>
        <begin position="407"/>
        <end position="416"/>
    </location>
</feature>
<evidence type="ECO:0000313" key="3">
    <source>
        <dbReference type="EMBL" id="TXF88715.1"/>
    </source>
</evidence>
<organism evidence="3 4">
    <name type="scientific">Neolewinella aurantiaca</name>
    <dbReference type="NCBI Taxonomy" id="2602767"/>
    <lineage>
        <taxon>Bacteria</taxon>
        <taxon>Pseudomonadati</taxon>
        <taxon>Bacteroidota</taxon>
        <taxon>Saprospiria</taxon>
        <taxon>Saprospirales</taxon>
        <taxon>Lewinellaceae</taxon>
        <taxon>Neolewinella</taxon>
    </lineage>
</organism>
<feature type="compositionally biased region" description="Basic residues" evidence="1">
    <location>
        <begin position="364"/>
        <end position="373"/>
    </location>
</feature>
<name>A0A5C7FEN8_9BACT</name>
<keyword evidence="4" id="KW-1185">Reference proteome</keyword>
<protein>
    <recommendedName>
        <fullName evidence="2">PSP1 C-terminal domain-containing protein</fullName>
    </recommendedName>
</protein>
<feature type="compositionally biased region" description="Basic residues" evidence="1">
    <location>
        <begin position="475"/>
        <end position="486"/>
    </location>
</feature>
<dbReference type="NCBIfam" id="NF041131">
    <property type="entry name" value="RicT_YaaT_fam"/>
    <property type="match status" value="1"/>
</dbReference>
<dbReference type="InterPro" id="IPR007557">
    <property type="entry name" value="PSP1_C"/>
</dbReference>
<evidence type="ECO:0000313" key="4">
    <source>
        <dbReference type="Proteomes" id="UP000321907"/>
    </source>
</evidence>
<dbReference type="RefSeq" id="WP_147931318.1">
    <property type="nucleotide sequence ID" value="NZ_VOXD01000020.1"/>
</dbReference>
<feature type="region of interest" description="Disordered" evidence="1">
    <location>
        <begin position="1"/>
        <end position="28"/>
    </location>
</feature>
<feature type="region of interest" description="Disordered" evidence="1">
    <location>
        <begin position="362"/>
        <end position="494"/>
    </location>
</feature>
<accession>A0A5C7FEN8</accession>
<dbReference type="GO" id="GO:0005737">
    <property type="term" value="C:cytoplasm"/>
    <property type="evidence" value="ECO:0007669"/>
    <property type="project" value="TreeGrafter"/>
</dbReference>
<comment type="caution">
    <text evidence="3">The sequence shown here is derived from an EMBL/GenBank/DDBJ whole genome shotgun (WGS) entry which is preliminary data.</text>
</comment>
<dbReference type="Pfam" id="PF04468">
    <property type="entry name" value="PSP1"/>
    <property type="match status" value="1"/>
</dbReference>
<feature type="compositionally biased region" description="Low complexity" evidence="1">
    <location>
        <begin position="18"/>
        <end position="28"/>
    </location>
</feature>
<dbReference type="OrthoDB" id="9779344at2"/>
<evidence type="ECO:0000256" key="1">
    <source>
        <dbReference type="SAM" id="MobiDB-lite"/>
    </source>
</evidence>
<dbReference type="InterPro" id="IPR047767">
    <property type="entry name" value="PSP1-like"/>
</dbReference>
<dbReference type="Proteomes" id="UP000321907">
    <property type="component" value="Unassembled WGS sequence"/>
</dbReference>
<feature type="compositionally biased region" description="Low complexity" evidence="1">
    <location>
        <begin position="432"/>
        <end position="464"/>
    </location>
</feature>
<feature type="domain" description="PSP1 C-terminal" evidence="2">
    <location>
        <begin position="116"/>
        <end position="201"/>
    </location>
</feature>
<dbReference type="AlphaFoldDB" id="A0A5C7FEN8"/>
<dbReference type="PROSITE" id="PS51411">
    <property type="entry name" value="PSP1_C"/>
    <property type="match status" value="1"/>
</dbReference>
<sequence length="494" mass="54092">MACKSCGTGTNEDGTPKGCGSKGSCGTSSCNKRSSYDWLADLGIDDPYANNIVEVSFKDGASQDFYHAAADLEVFTGDNVAVETDNGFNVGRITLSGELVRLQMKKKKVPETKVTRSIIRRANLRDMEKVAECRELEKSTLVKARAIARQNHVKMKISDVEYQGDGRKATIYYTADERVDFRELVRQFSHQFRVKIEMRQIGPRQETARLGGIGSCGRELCCSTWLSDFSAVNTAAARYQNIAINQQKLSGQCGRLKCCLNYELDTYMEALEAFPKKADKIKTAAGLAILIKTDIFKGIMFYTYKENRGQLYPIPVAKVHELIAINRAGDLPADLHSHQLVVESKVEVFEYEDVTGAIDLKPLEKRKRRRKKSGTQSKRSSNSRRKPAGGEAKTGSEKPAPSGKPDGGGEKKEGSRNSKRRKTRSNNRNKQGKSNASGSSNAKGGEQSSSAKPSSPKASAPRASGEGNKSGSGASRKKRTPRRKKTGGGPPKTD</sequence>
<proteinExistence type="predicted"/>
<gene>
    <name evidence="3" type="ORF">FUA23_13695</name>
</gene>